<feature type="domain" description="Chromo" evidence="3">
    <location>
        <begin position="27"/>
        <end position="65"/>
    </location>
</feature>
<feature type="compositionally biased region" description="Polar residues" evidence="2">
    <location>
        <begin position="508"/>
        <end position="520"/>
    </location>
</feature>
<proteinExistence type="predicted"/>
<dbReference type="Proteomes" id="UP000738349">
    <property type="component" value="Unassembled WGS sequence"/>
</dbReference>
<evidence type="ECO:0000256" key="2">
    <source>
        <dbReference type="SAM" id="MobiDB-lite"/>
    </source>
</evidence>
<protein>
    <submittedName>
        <fullName evidence="4">HDA1 complex subunit</fullName>
    </submittedName>
</protein>
<accession>A0A9P9FLA0</accession>
<feature type="compositionally biased region" description="Basic and acidic residues" evidence="2">
    <location>
        <begin position="148"/>
        <end position="157"/>
    </location>
</feature>
<feature type="compositionally biased region" description="Polar residues" evidence="2">
    <location>
        <begin position="436"/>
        <end position="453"/>
    </location>
</feature>
<feature type="non-terminal residue" evidence="4">
    <location>
        <position position="1334"/>
    </location>
</feature>
<feature type="region of interest" description="Disordered" evidence="2">
    <location>
        <begin position="1"/>
        <end position="24"/>
    </location>
</feature>
<feature type="compositionally biased region" description="Polar residues" evidence="2">
    <location>
        <begin position="473"/>
        <end position="482"/>
    </location>
</feature>
<feature type="compositionally biased region" description="Low complexity" evidence="2">
    <location>
        <begin position="83"/>
        <end position="109"/>
    </location>
</feature>
<dbReference type="InterPro" id="IPR038609">
    <property type="entry name" value="HDA1_su2/3_sf"/>
</dbReference>
<keyword evidence="5" id="KW-1185">Reference proteome</keyword>
<evidence type="ECO:0000256" key="1">
    <source>
        <dbReference type="SAM" id="Coils"/>
    </source>
</evidence>
<feature type="region of interest" description="Disordered" evidence="2">
    <location>
        <begin position="473"/>
        <end position="520"/>
    </location>
</feature>
<dbReference type="Gene3D" id="2.40.50.40">
    <property type="match status" value="1"/>
</dbReference>
<feature type="compositionally biased region" description="Low complexity" evidence="2">
    <location>
        <begin position="496"/>
        <end position="507"/>
    </location>
</feature>
<feature type="region of interest" description="Disordered" evidence="2">
    <location>
        <begin position="238"/>
        <end position="276"/>
    </location>
</feature>
<feature type="region of interest" description="Disordered" evidence="2">
    <location>
        <begin position="291"/>
        <end position="456"/>
    </location>
</feature>
<evidence type="ECO:0000259" key="3">
    <source>
        <dbReference type="PROSITE" id="PS50013"/>
    </source>
</evidence>
<feature type="coiled-coil region" evidence="1">
    <location>
        <begin position="1069"/>
        <end position="1259"/>
    </location>
</feature>
<feature type="compositionally biased region" description="Basic residues" evidence="2">
    <location>
        <begin position="1"/>
        <end position="17"/>
    </location>
</feature>
<feature type="region of interest" description="Disordered" evidence="2">
    <location>
        <begin position="1263"/>
        <end position="1334"/>
    </location>
</feature>
<feature type="compositionally biased region" description="Polar residues" evidence="2">
    <location>
        <begin position="332"/>
        <end position="357"/>
    </location>
</feature>
<dbReference type="EMBL" id="JAGMUV010000003">
    <property type="protein sequence ID" value="KAH7166039.1"/>
    <property type="molecule type" value="Genomic_DNA"/>
</dbReference>
<feature type="region of interest" description="Disordered" evidence="2">
    <location>
        <begin position="74"/>
        <end position="189"/>
    </location>
</feature>
<name>A0A9P9FLA0_9HYPO</name>
<dbReference type="InterPro" id="IPR000953">
    <property type="entry name" value="Chromo/chromo_shadow_dom"/>
</dbReference>
<feature type="compositionally biased region" description="Basic and acidic residues" evidence="2">
    <location>
        <begin position="980"/>
        <end position="989"/>
    </location>
</feature>
<feature type="region of interest" description="Disordered" evidence="2">
    <location>
        <begin position="643"/>
        <end position="678"/>
    </location>
</feature>
<comment type="caution">
    <text evidence="4">The sequence shown here is derived from an EMBL/GenBank/DDBJ whole genome shotgun (WGS) entry which is preliminary data.</text>
</comment>
<dbReference type="PROSITE" id="PS50013">
    <property type="entry name" value="CHROMO_2"/>
    <property type="match status" value="1"/>
</dbReference>
<dbReference type="OrthoDB" id="3647690at2759"/>
<evidence type="ECO:0000313" key="5">
    <source>
        <dbReference type="Proteomes" id="UP000738349"/>
    </source>
</evidence>
<evidence type="ECO:0000313" key="4">
    <source>
        <dbReference type="EMBL" id="KAH7166039.1"/>
    </source>
</evidence>
<feature type="region of interest" description="Disordered" evidence="2">
    <location>
        <begin position="965"/>
        <end position="989"/>
    </location>
</feature>
<organism evidence="4 5">
    <name type="scientific">Dactylonectria macrodidyma</name>
    <dbReference type="NCBI Taxonomy" id="307937"/>
    <lineage>
        <taxon>Eukaryota</taxon>
        <taxon>Fungi</taxon>
        <taxon>Dikarya</taxon>
        <taxon>Ascomycota</taxon>
        <taxon>Pezizomycotina</taxon>
        <taxon>Sordariomycetes</taxon>
        <taxon>Hypocreomycetidae</taxon>
        <taxon>Hypocreales</taxon>
        <taxon>Nectriaceae</taxon>
        <taxon>Dactylonectria</taxon>
    </lineage>
</organism>
<gene>
    <name evidence="4" type="ORF">EDB81DRAFT_638655</name>
</gene>
<feature type="compositionally biased region" description="Polar residues" evidence="2">
    <location>
        <begin position="238"/>
        <end position="248"/>
    </location>
</feature>
<sequence>VPMPGRRRQRKSNKRSSKASSQTEQWFTIRQILDERTVKGKVEYLVDWDDNTNTGEAYPPSWSEEVTDVALQEWEDGKRATAEDAALELPASSSAPAATAAAGETAAAESDIDDSQEPRPSNWRRSLKRPNVSGDSDPPHSSSDLDEPPTKKLKTDTHNTPSEDPASSIVSTAIADPEIQSPKSVRSEDFTRLAGQKLAIELTKPSEFDPTEYHSVVNTQSSQLVSELEDEDSRTILASQLSQRTIPDSQDRQEQSWAQSPVEAPITPTPPQLLDQKSSRCCIPVSSLVVSDSQGHSFSCPESGARASQARSPVPTYRESSTQPQHDIVPNSERTSSDIPSRQPELSQPQSLGSPDLSTGPDLYLGRSPVPEIRVATPSTPSGDPHDPVFLTQPSRFPDSPVPSSHSTASLAIRALQQSRDTDESYSPGNRYVNEPTETQIIPQSTPRESQAAQAVPRGFESFPENLTETHYTQHNTVSQSKSRWESLALESAPVSQSNQSQPDSQNALKNQQPSPVDLASNTADVPEVIVRSPEAGLLSQTLFPVEPWKPEVMGSNAQDVSPPSISPASIMVNPEQSAVESMREMVNLTFGDASNLLDGTLLAESSAEVPQRTVSSADISNSMEPVNSTRTMIMPFSGRTVVSSGIGERSGQSITMGQGTDQQQYTDSSSSSQPEEPLSEYIVTLPFQASRRPYYDETLLEYRLDAEKFGEFFSSEVYKDPDEALVKRIDELLGRLMNICDYPQDLIGTRLEDLPANEQAKYSTDANPKFNFMSELLQTIEKETEILILARTPELLRLLFAQTESLELESMSRSTEPLESTYKDSPVRVTLALSTEDLDPFKFDVVIGFDHTFNSSPVSHRLSPSSNAGKPPLVLQLVTTHSIEHIALRLPQEISPLERKNALLSGIVQARRLIDDPDRGYGDPHEVAEVFSNYLNGFTESISWEPQSIPDYVIDFYLTSQPRSQIPAEKSGEGNGLKRKLDSDDGSDDAKRIRVLPVLQPVVESNDPPLTYALRELLNTSKPKDAASGRMSKISVPLAVLEALAEKVSDYQRQAAANDLDTEHKAVINGLEKRLKEFERTANKVSESHRKALQERSSFEKAKLKADESARAAAEAAQKEAEKNQKRIAELEATVARLTSTPGASGMEESPLARTEKLFEESQKKIKLLEKRLENAQKEADYIRNLYQDVNSTAGELGAEIKGLRQQNEDLEKKASDNLVRIHQIQADNANKELFRTLSDLKIQLREREVEVAHLREELSLRNGRPATRQASVPRSPRMGMMSPRPGRVFGSASRGTSPSTAPGYDGNGSGAIPGVQFMGQQPGNGRWGHLRD</sequence>
<feature type="compositionally biased region" description="Low complexity" evidence="2">
    <location>
        <begin position="658"/>
        <end position="674"/>
    </location>
</feature>
<dbReference type="Gene3D" id="3.40.50.12360">
    <property type="match status" value="1"/>
</dbReference>
<keyword evidence="1" id="KW-0175">Coiled coil</keyword>
<reference evidence="4" key="1">
    <citation type="journal article" date="2021" name="Nat. Commun.">
        <title>Genetic determinants of endophytism in the Arabidopsis root mycobiome.</title>
        <authorList>
            <person name="Mesny F."/>
            <person name="Miyauchi S."/>
            <person name="Thiergart T."/>
            <person name="Pickel B."/>
            <person name="Atanasova L."/>
            <person name="Karlsson M."/>
            <person name="Huettel B."/>
            <person name="Barry K.W."/>
            <person name="Haridas S."/>
            <person name="Chen C."/>
            <person name="Bauer D."/>
            <person name="Andreopoulos W."/>
            <person name="Pangilinan J."/>
            <person name="LaButti K."/>
            <person name="Riley R."/>
            <person name="Lipzen A."/>
            <person name="Clum A."/>
            <person name="Drula E."/>
            <person name="Henrissat B."/>
            <person name="Kohler A."/>
            <person name="Grigoriev I.V."/>
            <person name="Martin F.M."/>
            <person name="Hacquard S."/>
        </authorList>
    </citation>
    <scope>NUCLEOTIDE SEQUENCE</scope>
    <source>
        <strain evidence="4">MPI-CAGE-AT-0147</strain>
    </source>
</reference>